<accession>A0A346XVK0</accession>
<dbReference type="SMART" id="SM00240">
    <property type="entry name" value="FHA"/>
    <property type="match status" value="1"/>
</dbReference>
<evidence type="ECO:0000256" key="1">
    <source>
        <dbReference type="ARBA" id="ARBA00022553"/>
    </source>
</evidence>
<dbReference type="CDD" id="cd00060">
    <property type="entry name" value="FHA"/>
    <property type="match status" value="1"/>
</dbReference>
<evidence type="ECO:0000313" key="4">
    <source>
        <dbReference type="EMBL" id="AXV06247.1"/>
    </source>
</evidence>
<dbReference type="Pfam" id="PF00498">
    <property type="entry name" value="FHA"/>
    <property type="match status" value="1"/>
</dbReference>
<evidence type="ECO:0000313" key="5">
    <source>
        <dbReference type="Proteomes" id="UP000264006"/>
    </source>
</evidence>
<dbReference type="InterPro" id="IPR008984">
    <property type="entry name" value="SMAD_FHA_dom_sf"/>
</dbReference>
<proteinExistence type="predicted"/>
<keyword evidence="5" id="KW-1185">Reference proteome</keyword>
<dbReference type="PROSITE" id="PS50006">
    <property type="entry name" value="FHA_DOMAIN"/>
    <property type="match status" value="1"/>
</dbReference>
<name>A0A346XVK0_9ACTN</name>
<organism evidence="4 5">
    <name type="scientific">Euzebya pacifica</name>
    <dbReference type="NCBI Taxonomy" id="1608957"/>
    <lineage>
        <taxon>Bacteria</taxon>
        <taxon>Bacillati</taxon>
        <taxon>Actinomycetota</taxon>
        <taxon>Nitriliruptoria</taxon>
        <taxon>Euzebyales</taxon>
    </lineage>
</organism>
<feature type="region of interest" description="Disordered" evidence="2">
    <location>
        <begin position="255"/>
        <end position="274"/>
    </location>
</feature>
<dbReference type="Proteomes" id="UP000264006">
    <property type="component" value="Chromosome"/>
</dbReference>
<dbReference type="SUPFAM" id="SSF49879">
    <property type="entry name" value="SMAD/FHA domain"/>
    <property type="match status" value="1"/>
</dbReference>
<dbReference type="EMBL" id="CP031165">
    <property type="protein sequence ID" value="AXV06247.1"/>
    <property type="molecule type" value="Genomic_DNA"/>
</dbReference>
<reference evidence="4 5" key="1">
    <citation type="submission" date="2018-09" db="EMBL/GenBank/DDBJ databases">
        <title>Complete genome sequence of Euzebya sp. DY32-46 isolated from seawater of Pacific Ocean.</title>
        <authorList>
            <person name="Xu L."/>
            <person name="Wu Y.-H."/>
            <person name="Xu X.-W."/>
        </authorList>
    </citation>
    <scope>NUCLEOTIDE SEQUENCE [LARGE SCALE GENOMIC DNA]</scope>
    <source>
        <strain evidence="4 5">DY32-46</strain>
    </source>
</reference>
<evidence type="ECO:0000256" key="2">
    <source>
        <dbReference type="SAM" id="MobiDB-lite"/>
    </source>
</evidence>
<dbReference type="InterPro" id="IPR000253">
    <property type="entry name" value="FHA_dom"/>
</dbReference>
<gene>
    <name evidence="4" type="ORF">DVS28_a1554</name>
</gene>
<dbReference type="AlphaFoldDB" id="A0A346XVK0"/>
<protein>
    <recommendedName>
        <fullName evidence="3">FHA domain-containing protein</fullName>
    </recommendedName>
</protein>
<dbReference type="Gene3D" id="2.60.200.20">
    <property type="match status" value="1"/>
</dbReference>
<dbReference type="RefSeq" id="WP_164710126.1">
    <property type="nucleotide sequence ID" value="NZ_CP031165.1"/>
</dbReference>
<feature type="domain" description="FHA" evidence="3">
    <location>
        <begin position="206"/>
        <end position="262"/>
    </location>
</feature>
<keyword evidence="1" id="KW-0597">Phosphoprotein</keyword>
<evidence type="ECO:0000259" key="3">
    <source>
        <dbReference type="PROSITE" id="PS50006"/>
    </source>
</evidence>
<dbReference type="KEGG" id="euz:DVS28_a1554"/>
<sequence>MDGRILPGPGRVVHHGDVVVVLGDRAPTDLVELLFDAASVADGDGLLDRLRQHPHGDEPSLGVLVCHGDGFTVRIGADLLYRSDHVGYRSTVSGPVDLATADPIRVAIGPADMPIGPAADHPGLREGAWLGTGAWVDTGPTVGASPQQLEGVVCGTCAAFVHPRTLRCRRCDTVLEPPRQAWTQPAVPVASLRMDDGTRHVLNGDVVVGRNPSGHERVQSGAAAPLVVTDSERSVSRSHAELLVQGWSVHLRDLGSPNGTSVRLPSSPRHEPVPTGEVIALLPGTEITMGRRAMTLLT</sequence>